<keyword evidence="4" id="KW-1185">Reference proteome</keyword>
<dbReference type="InterPro" id="IPR050300">
    <property type="entry name" value="GDXG_lipolytic_enzyme"/>
</dbReference>
<sequence>MWTLAILIGFALLAGLALWIALQRNAPAVLDTIDSVAGPASGVEKVHQASTGNHEEQRLIVYRAKDSDAPLPVFIFFHGGAWAHGSPVDYGFIARNVAPDGYVVVLGGYRMNEPGRYPAMLEDTAAVVGWTHRNIANFGGDPERIFLSGHSAGAYNVAQVALEPRWLAKEQVPSSAIRGVVGLAGPYDFYPFDTDRSRAAFGSVGAGAESQPVNHARADAPPMLLVHGEDDTVVRIRNSRALEKALGEAGARVETLYLPGKTHNDPLLALTNPWRRDPLVFDRVSAFMAAQVSVPVQAGSP</sequence>
<dbReference type="InterPro" id="IPR029058">
    <property type="entry name" value="AB_hydrolase_fold"/>
</dbReference>
<dbReference type="Proteomes" id="UP000824281">
    <property type="component" value="Chromosome"/>
</dbReference>
<evidence type="ECO:0000256" key="1">
    <source>
        <dbReference type="ARBA" id="ARBA00022801"/>
    </source>
</evidence>
<keyword evidence="1 3" id="KW-0378">Hydrolase</keyword>
<dbReference type="SUPFAM" id="SSF53474">
    <property type="entry name" value="alpha/beta-Hydrolases"/>
    <property type="match status" value="1"/>
</dbReference>
<dbReference type="EMBL" id="CP081295">
    <property type="protein sequence ID" value="QZD90881.1"/>
    <property type="molecule type" value="Genomic_DNA"/>
</dbReference>
<evidence type="ECO:0000259" key="2">
    <source>
        <dbReference type="Pfam" id="PF20434"/>
    </source>
</evidence>
<proteinExistence type="predicted"/>
<evidence type="ECO:0000313" key="3">
    <source>
        <dbReference type="EMBL" id="QZD90881.1"/>
    </source>
</evidence>
<dbReference type="PANTHER" id="PTHR48081">
    <property type="entry name" value="AB HYDROLASE SUPERFAMILY PROTEIN C4A8.06C"/>
    <property type="match status" value="1"/>
</dbReference>
<dbReference type="Pfam" id="PF20434">
    <property type="entry name" value="BD-FAE"/>
    <property type="match status" value="1"/>
</dbReference>
<evidence type="ECO:0000313" key="4">
    <source>
        <dbReference type="Proteomes" id="UP000824281"/>
    </source>
</evidence>
<protein>
    <submittedName>
        <fullName evidence="3">Alpha/beta hydrolase</fullName>
    </submittedName>
</protein>
<dbReference type="Gene3D" id="3.40.50.1820">
    <property type="entry name" value="alpha/beta hydrolase"/>
    <property type="match status" value="1"/>
</dbReference>
<dbReference type="PANTHER" id="PTHR48081:SF9">
    <property type="entry name" value="CARBOXYLESTERASE"/>
    <property type="match status" value="1"/>
</dbReference>
<accession>A0ABX8ZPE1</accession>
<dbReference type="RefSeq" id="WP_221426340.1">
    <property type="nucleotide sequence ID" value="NZ_CP081295.1"/>
</dbReference>
<dbReference type="PROSITE" id="PS00122">
    <property type="entry name" value="CARBOXYLESTERASE_B_1"/>
    <property type="match status" value="1"/>
</dbReference>
<dbReference type="InterPro" id="IPR019826">
    <property type="entry name" value="Carboxylesterase_B_AS"/>
</dbReference>
<dbReference type="InterPro" id="IPR049492">
    <property type="entry name" value="BD-FAE-like_dom"/>
</dbReference>
<reference evidence="3 4" key="1">
    <citation type="submission" date="2021-08" db="EMBL/GenBank/DDBJ databases">
        <title>Comparative Genomics Analysis of the Genus Qipengyuania Reveals Extensive Genetic Diversity and Metabolic Versatility, Including the Description of Fifteen Novel Species.</title>
        <authorList>
            <person name="Liu Y."/>
        </authorList>
    </citation>
    <scope>NUCLEOTIDE SEQUENCE [LARGE SCALE GENOMIC DNA]</scope>
    <source>
        <strain evidence="3 4">1NDH13</strain>
    </source>
</reference>
<organism evidence="3 4">
    <name type="scientific">Qipengyuania aurantiaca</name>
    <dbReference type="NCBI Taxonomy" id="2867233"/>
    <lineage>
        <taxon>Bacteria</taxon>
        <taxon>Pseudomonadati</taxon>
        <taxon>Pseudomonadota</taxon>
        <taxon>Alphaproteobacteria</taxon>
        <taxon>Sphingomonadales</taxon>
        <taxon>Erythrobacteraceae</taxon>
        <taxon>Qipengyuania</taxon>
    </lineage>
</organism>
<feature type="domain" description="BD-FAE-like" evidence="2">
    <location>
        <begin position="61"/>
        <end position="246"/>
    </location>
</feature>
<name>A0ABX8ZPE1_9SPHN</name>
<dbReference type="GO" id="GO:0016787">
    <property type="term" value="F:hydrolase activity"/>
    <property type="evidence" value="ECO:0007669"/>
    <property type="project" value="UniProtKB-KW"/>
</dbReference>
<gene>
    <name evidence="3" type="ORF">K3148_05720</name>
</gene>